<feature type="compositionally biased region" description="Pro residues" evidence="1">
    <location>
        <begin position="481"/>
        <end position="497"/>
    </location>
</feature>
<name>A0AB39ZHD0_DROSZ</name>
<dbReference type="RefSeq" id="XP_016935166.2">
    <property type="nucleotide sequence ID" value="XM_017079677.4"/>
</dbReference>
<feature type="compositionally biased region" description="Low complexity" evidence="1">
    <location>
        <begin position="166"/>
        <end position="177"/>
    </location>
</feature>
<sequence>METKNPPPVTSSYHHQRAPRTPESYFNVPESVALLNIVKSERIQSAFQSNRKNHASVWEMVAEVLNRFSTRKRTAKQCCNRYENLKKIYTQLKKNPERHVRRNWPYMFLFKEIEEQRGECWGSNGKRLALISKNHNELSYYQRRRQAAELGVLLNKDNLTPHQHSLLQSLSQSGQSHSHAHSTDSSQSGSKLERFLPNHFVEAQLNEVACPVGGSASGVSGLSGGGGVFDENPLQMHVAAATAAAAAAAVAAQKRHELQMANVGGVQMTPEDDDEDESQRPAFKNHLHGMGHGHPLGLGHGPMDDSGEGPDFEKDCNGALNMHHQNNNHHENNISMKSEPLSEGEFNPDDIQLMQTNYNGAQNYYSPGLDPNILHPDVIVDTDNLSDCSSSTTLKKKRKMSTSTDGDSTNYELIEYLKRREKRDEEFLKRMDAREDRLMNLLERTVVAIETLAVRRTLASLPVAAVREEKRTPSAAGPCAFSPPPEAQFAAPPPPPAEQQSSSERNTGIAPPNSSSSMATGGDQISTTIEVPDDGDSSGEDAQVADKSAVVPKAGEEERAEVRQT</sequence>
<organism evidence="3 5">
    <name type="scientific">Drosophila suzukii</name>
    <name type="common">Spotted-wing drosophila fruit fly</name>
    <dbReference type="NCBI Taxonomy" id="28584"/>
    <lineage>
        <taxon>Eukaryota</taxon>
        <taxon>Metazoa</taxon>
        <taxon>Ecdysozoa</taxon>
        <taxon>Arthropoda</taxon>
        <taxon>Hexapoda</taxon>
        <taxon>Insecta</taxon>
        <taxon>Pterygota</taxon>
        <taxon>Neoptera</taxon>
        <taxon>Endopterygota</taxon>
        <taxon>Diptera</taxon>
        <taxon>Brachycera</taxon>
        <taxon>Muscomorpha</taxon>
        <taxon>Ephydroidea</taxon>
        <taxon>Drosophilidae</taxon>
        <taxon>Drosophila</taxon>
        <taxon>Sophophora</taxon>
    </lineage>
</organism>
<dbReference type="RefSeq" id="XP_016935169.2">
    <property type="nucleotide sequence ID" value="XM_017079680.4"/>
</dbReference>
<feature type="compositionally biased region" description="Polar residues" evidence="1">
    <location>
        <begin position="512"/>
        <end position="529"/>
    </location>
</feature>
<dbReference type="Proteomes" id="UP001652628">
    <property type="component" value="Chromosome X"/>
</dbReference>
<dbReference type="RefSeq" id="XP_016935168.2">
    <property type="nucleotide sequence ID" value="XM_017079679.4"/>
</dbReference>
<evidence type="ECO:0000259" key="2">
    <source>
        <dbReference type="Pfam" id="PF13837"/>
    </source>
</evidence>
<dbReference type="RefSeq" id="XP_016935165.2">
    <property type="nucleotide sequence ID" value="XM_017079676.4"/>
</dbReference>
<feature type="region of interest" description="Disordered" evidence="1">
    <location>
        <begin position="467"/>
        <end position="565"/>
    </location>
</feature>
<protein>
    <submittedName>
        <fullName evidence="4 5">Uncharacterized protein meso18E</fullName>
    </submittedName>
</protein>
<evidence type="ECO:0000313" key="4">
    <source>
        <dbReference type="RefSeq" id="XP_016935165.2"/>
    </source>
</evidence>
<keyword evidence="3" id="KW-1185">Reference proteome</keyword>
<evidence type="ECO:0000313" key="7">
    <source>
        <dbReference type="RefSeq" id="XP_016935169.2"/>
    </source>
</evidence>
<feature type="region of interest" description="Disordered" evidence="1">
    <location>
        <begin position="166"/>
        <end position="190"/>
    </location>
</feature>
<evidence type="ECO:0000313" key="5">
    <source>
        <dbReference type="RefSeq" id="XP_016935166.2"/>
    </source>
</evidence>
<proteinExistence type="predicted"/>
<feature type="domain" description="Myb/SANT-like DNA-binding" evidence="2">
    <location>
        <begin position="25"/>
        <end position="115"/>
    </location>
</feature>
<dbReference type="GeneID" id="108013732"/>
<dbReference type="Pfam" id="PF13837">
    <property type="entry name" value="Myb_DNA-bind_4"/>
    <property type="match status" value="1"/>
</dbReference>
<dbReference type="CTD" id="53448"/>
<dbReference type="AlphaFoldDB" id="A0AB39ZHD0"/>
<accession>A0AB39ZHD0</accession>
<dbReference type="Gene3D" id="1.10.10.60">
    <property type="entry name" value="Homeodomain-like"/>
    <property type="match status" value="1"/>
</dbReference>
<feature type="compositionally biased region" description="Basic and acidic residues" evidence="1">
    <location>
        <begin position="554"/>
        <end position="565"/>
    </location>
</feature>
<feature type="region of interest" description="Disordered" evidence="1">
    <location>
        <begin position="1"/>
        <end position="23"/>
    </location>
</feature>
<evidence type="ECO:0000313" key="6">
    <source>
        <dbReference type="RefSeq" id="XP_016935168.2"/>
    </source>
</evidence>
<evidence type="ECO:0000256" key="1">
    <source>
        <dbReference type="SAM" id="MobiDB-lite"/>
    </source>
</evidence>
<reference evidence="4 5" key="1">
    <citation type="submission" date="2025-05" db="UniProtKB">
        <authorList>
            <consortium name="RefSeq"/>
        </authorList>
    </citation>
    <scope>IDENTIFICATION</scope>
</reference>
<dbReference type="InterPro" id="IPR044822">
    <property type="entry name" value="Myb_DNA-bind_4"/>
</dbReference>
<evidence type="ECO:0000313" key="3">
    <source>
        <dbReference type="Proteomes" id="UP001652628"/>
    </source>
</evidence>
<gene>
    <name evidence="4 5 6 7" type="primary">meso18E</name>
</gene>